<dbReference type="OrthoDB" id="2793736at2759"/>
<protein>
    <submittedName>
        <fullName evidence="2">Uncharacterized protein</fullName>
    </submittedName>
</protein>
<name>A0A0D7BBL0_9AGAR</name>
<evidence type="ECO:0000313" key="2">
    <source>
        <dbReference type="EMBL" id="KIY67635.1"/>
    </source>
</evidence>
<reference evidence="2 3" key="1">
    <citation type="journal article" date="2015" name="Fungal Genet. Biol.">
        <title>Evolution of novel wood decay mechanisms in Agaricales revealed by the genome sequences of Fistulina hepatica and Cylindrobasidium torrendii.</title>
        <authorList>
            <person name="Floudas D."/>
            <person name="Held B.W."/>
            <person name="Riley R."/>
            <person name="Nagy L.G."/>
            <person name="Koehler G."/>
            <person name="Ransdell A.S."/>
            <person name="Younus H."/>
            <person name="Chow J."/>
            <person name="Chiniquy J."/>
            <person name="Lipzen A."/>
            <person name="Tritt A."/>
            <person name="Sun H."/>
            <person name="Haridas S."/>
            <person name="LaButti K."/>
            <person name="Ohm R.A."/>
            <person name="Kues U."/>
            <person name="Blanchette R.A."/>
            <person name="Grigoriev I.V."/>
            <person name="Minto R.E."/>
            <person name="Hibbett D.S."/>
        </authorList>
    </citation>
    <scope>NUCLEOTIDE SEQUENCE [LARGE SCALE GENOMIC DNA]</scope>
    <source>
        <strain evidence="2 3">FP15055 ss-10</strain>
    </source>
</reference>
<keyword evidence="3" id="KW-1185">Reference proteome</keyword>
<proteinExistence type="predicted"/>
<accession>A0A0D7BBL0</accession>
<feature type="region of interest" description="Disordered" evidence="1">
    <location>
        <begin position="135"/>
        <end position="226"/>
    </location>
</feature>
<feature type="compositionally biased region" description="Polar residues" evidence="1">
    <location>
        <begin position="202"/>
        <end position="212"/>
    </location>
</feature>
<dbReference type="AlphaFoldDB" id="A0A0D7BBL0"/>
<feature type="compositionally biased region" description="Low complexity" evidence="1">
    <location>
        <begin position="135"/>
        <end position="146"/>
    </location>
</feature>
<evidence type="ECO:0000313" key="3">
    <source>
        <dbReference type="Proteomes" id="UP000054007"/>
    </source>
</evidence>
<sequence>MPGTSHAARIAYNGYEENFCTSHSTDTLARCLANILELTFAIQELYQIIRDYQFSSDIEEPEQLLELIEVARTTLLRVGVRIQMNGPCMPQYKGEKDSYFALIRLLKQKQRLFPPSSRDRLARLTLPLAATVLMRRSSRSSTNSSRENQHRARCSSGASTSGGSTGDIDGELMPPPRGIPSPRKPRRATTCGTSMVFPDQHQGGTAHSATHSEGNEMSEASSESHKFFLRPGLKKFGIGSTSMFRPQR</sequence>
<gene>
    <name evidence="2" type="ORF">CYLTODRAFT_287801</name>
</gene>
<dbReference type="EMBL" id="KN880521">
    <property type="protein sequence ID" value="KIY67635.1"/>
    <property type="molecule type" value="Genomic_DNA"/>
</dbReference>
<organism evidence="2 3">
    <name type="scientific">Cylindrobasidium torrendii FP15055 ss-10</name>
    <dbReference type="NCBI Taxonomy" id="1314674"/>
    <lineage>
        <taxon>Eukaryota</taxon>
        <taxon>Fungi</taxon>
        <taxon>Dikarya</taxon>
        <taxon>Basidiomycota</taxon>
        <taxon>Agaricomycotina</taxon>
        <taxon>Agaricomycetes</taxon>
        <taxon>Agaricomycetidae</taxon>
        <taxon>Agaricales</taxon>
        <taxon>Marasmiineae</taxon>
        <taxon>Physalacriaceae</taxon>
        <taxon>Cylindrobasidium</taxon>
    </lineage>
</organism>
<evidence type="ECO:0000256" key="1">
    <source>
        <dbReference type="SAM" id="MobiDB-lite"/>
    </source>
</evidence>
<dbReference type="Proteomes" id="UP000054007">
    <property type="component" value="Unassembled WGS sequence"/>
</dbReference>